<dbReference type="PANTHER" id="PTHR37836">
    <property type="entry name" value="LMO1036 PROTEIN"/>
    <property type="match status" value="1"/>
</dbReference>
<dbReference type="STRING" id="452637.Oter_2946"/>
<evidence type="ECO:0008006" key="7">
    <source>
        <dbReference type="Google" id="ProtNLM"/>
    </source>
</evidence>
<dbReference type="eggNOG" id="COG5512">
    <property type="taxonomic scope" value="Bacteria"/>
</dbReference>
<protein>
    <recommendedName>
        <fullName evidence="7">DUF5060 domain-containing protein</fullName>
    </recommendedName>
</protein>
<feature type="domain" description="DUF5060" evidence="4">
    <location>
        <begin position="32"/>
        <end position="102"/>
    </location>
</feature>
<evidence type="ECO:0000256" key="1">
    <source>
        <dbReference type="SAM" id="SignalP"/>
    </source>
</evidence>
<dbReference type="Gene3D" id="3.20.20.80">
    <property type="entry name" value="Glycosidases"/>
    <property type="match status" value="1"/>
</dbReference>
<gene>
    <name evidence="5" type="ordered locus">Oter_2946</name>
</gene>
<sequence length="570" mass="64566">MKPALFTFSLAFALSAFAATPRVEFAASADRVGCYDFVEVTLHVAQPTGGNPFTDVTVAGTFGLSGETPIAVDGFCDSADGRVFRIRFMPAKPGAYDYTVTYREGGFAQQHRGQFQAVDQRNRGLVRLDPEYPSHFQWEGTQERFFWNGTTAYFLAGWDDATIRDAIERLDLHKITRIRAALAGRVADGRTWFEPVEPSDKFTFRLEPWVAANSASLEQPGFDVSRFNVGYWQKWEKLLAETRARDMAVSVVFYVDGSRPGVDPFGKSGMGGVDEQRYYRYAIARFGAYANVMWDLANEYRLFRDDAWAERMGAFVKQADPYDHLTSTHGHDDFRFRKSPWADFALHQSWDEHGGYDFMLKNRREQEQTGRVIPQINEEYGYEDHYPQGWGESRTAPARSAETRARLAWEICLAGGYQTTGERANSEHGGGWLNGRGDDSMTMLERYGHLYDFFTGIRWWELEPAVELVSGVVPHPKAPAHAAPRVFAARNPNGDLAAIYVRDGGIVTIKSDLLKDQLKPLWFSPRDGGMRNARMLRAGGYRTPTAEDWVLLFRTPCNCSFRDFGNEFEP</sequence>
<feature type="domain" description="Putative collagen-binding" evidence="2">
    <location>
        <begin position="481"/>
        <end position="552"/>
    </location>
</feature>
<accession>B1ZY81</accession>
<dbReference type="HOGENOM" id="CLU_014102_0_0_0"/>
<dbReference type="KEGG" id="ote:Oter_2946"/>
<dbReference type="OrthoDB" id="59486at2"/>
<organism evidence="5 6">
    <name type="scientific">Opitutus terrae (strain DSM 11246 / JCM 15787 / PB90-1)</name>
    <dbReference type="NCBI Taxonomy" id="452637"/>
    <lineage>
        <taxon>Bacteria</taxon>
        <taxon>Pseudomonadati</taxon>
        <taxon>Verrucomicrobiota</taxon>
        <taxon>Opitutia</taxon>
        <taxon>Opitutales</taxon>
        <taxon>Opitutaceae</taxon>
        <taxon>Opitutus</taxon>
    </lineage>
</organism>
<feature type="domain" description="Apiosidase-like catalytic" evidence="3">
    <location>
        <begin position="218"/>
        <end position="416"/>
    </location>
</feature>
<evidence type="ECO:0000259" key="3">
    <source>
        <dbReference type="Pfam" id="PF13204"/>
    </source>
</evidence>
<dbReference type="Gene3D" id="2.60.40.10">
    <property type="entry name" value="Immunoglobulins"/>
    <property type="match status" value="1"/>
</dbReference>
<dbReference type="RefSeq" id="WP_012375762.1">
    <property type="nucleotide sequence ID" value="NC_010571.1"/>
</dbReference>
<evidence type="ECO:0000313" key="5">
    <source>
        <dbReference type="EMBL" id="ACB76227.1"/>
    </source>
</evidence>
<evidence type="ECO:0000313" key="6">
    <source>
        <dbReference type="Proteomes" id="UP000007013"/>
    </source>
</evidence>
<dbReference type="AlphaFoldDB" id="B1ZY81"/>
<name>B1ZY81_OPITP</name>
<dbReference type="InterPro" id="IPR013783">
    <property type="entry name" value="Ig-like_fold"/>
</dbReference>
<dbReference type="Pfam" id="PF13204">
    <property type="entry name" value="Apiosidase"/>
    <property type="match status" value="1"/>
</dbReference>
<proteinExistence type="predicted"/>
<dbReference type="InterPro" id="IPR024749">
    <property type="entry name" value="Collagen-bd_put"/>
</dbReference>
<dbReference type="Pfam" id="PF12904">
    <property type="entry name" value="Collagen_bind_2"/>
    <property type="match status" value="1"/>
</dbReference>
<reference evidence="5 6" key="1">
    <citation type="journal article" date="2011" name="J. Bacteriol.">
        <title>Genome sequence of the verrucomicrobium Opitutus terrae PB90-1, an abundant inhabitant of rice paddy soil ecosystems.</title>
        <authorList>
            <person name="van Passel M.W."/>
            <person name="Kant R."/>
            <person name="Palva A."/>
            <person name="Copeland A."/>
            <person name="Lucas S."/>
            <person name="Lapidus A."/>
            <person name="Glavina del Rio T."/>
            <person name="Pitluck S."/>
            <person name="Goltsman E."/>
            <person name="Clum A."/>
            <person name="Sun H."/>
            <person name="Schmutz J."/>
            <person name="Larimer F.W."/>
            <person name="Land M.L."/>
            <person name="Hauser L."/>
            <person name="Kyrpides N."/>
            <person name="Mikhailova N."/>
            <person name="Richardson P.P."/>
            <person name="Janssen P.H."/>
            <person name="de Vos W.M."/>
            <person name="Smidt H."/>
        </authorList>
    </citation>
    <scope>NUCLEOTIDE SEQUENCE [LARGE SCALE GENOMIC DNA]</scope>
    <source>
        <strain evidence="6">DSM 11246 / JCM 15787 / PB90-1</strain>
    </source>
</reference>
<dbReference type="InterPro" id="IPR032260">
    <property type="entry name" value="DUF5060"/>
</dbReference>
<dbReference type="Pfam" id="PF16586">
    <property type="entry name" value="DUF5060"/>
    <property type="match status" value="1"/>
</dbReference>
<keyword evidence="1" id="KW-0732">Signal</keyword>
<keyword evidence="6" id="KW-1185">Reference proteome</keyword>
<dbReference type="InterPro" id="IPR017853">
    <property type="entry name" value="GH"/>
</dbReference>
<feature type="signal peptide" evidence="1">
    <location>
        <begin position="1"/>
        <end position="18"/>
    </location>
</feature>
<evidence type="ECO:0000259" key="2">
    <source>
        <dbReference type="Pfam" id="PF12904"/>
    </source>
</evidence>
<feature type="chain" id="PRO_5002772879" description="DUF5060 domain-containing protein" evidence="1">
    <location>
        <begin position="19"/>
        <end position="570"/>
    </location>
</feature>
<dbReference type="PANTHER" id="PTHR37836:SF2">
    <property type="entry name" value="DUF4038 DOMAIN-CONTAINING PROTEIN"/>
    <property type="match status" value="1"/>
</dbReference>
<dbReference type="SUPFAM" id="SSF51445">
    <property type="entry name" value="(Trans)glycosidases"/>
    <property type="match status" value="1"/>
</dbReference>
<dbReference type="EMBL" id="CP001032">
    <property type="protein sequence ID" value="ACB76227.1"/>
    <property type="molecule type" value="Genomic_DNA"/>
</dbReference>
<dbReference type="Proteomes" id="UP000007013">
    <property type="component" value="Chromosome"/>
</dbReference>
<dbReference type="InterPro" id="IPR025277">
    <property type="entry name" value="Apiosidase-like_cat_dom"/>
</dbReference>
<evidence type="ECO:0000259" key="4">
    <source>
        <dbReference type="Pfam" id="PF16586"/>
    </source>
</evidence>